<dbReference type="AlphaFoldDB" id="M2Q682"/>
<dbReference type="EMBL" id="KB445811">
    <property type="protein sequence ID" value="EMD32338.1"/>
    <property type="molecule type" value="Genomic_DNA"/>
</dbReference>
<accession>M2Q682</accession>
<protein>
    <submittedName>
        <fullName evidence="2">Uncharacterized protein</fullName>
    </submittedName>
</protein>
<feature type="region of interest" description="Disordered" evidence="1">
    <location>
        <begin position="232"/>
        <end position="272"/>
    </location>
</feature>
<dbReference type="OrthoDB" id="3232670at2759"/>
<feature type="region of interest" description="Disordered" evidence="1">
    <location>
        <begin position="92"/>
        <end position="113"/>
    </location>
</feature>
<dbReference type="Proteomes" id="UP000016930">
    <property type="component" value="Unassembled WGS sequence"/>
</dbReference>
<name>M2Q682_CERS8</name>
<feature type="region of interest" description="Disordered" evidence="1">
    <location>
        <begin position="40"/>
        <end position="68"/>
    </location>
</feature>
<feature type="region of interest" description="Disordered" evidence="1">
    <location>
        <begin position="376"/>
        <end position="395"/>
    </location>
</feature>
<evidence type="ECO:0000313" key="3">
    <source>
        <dbReference type="Proteomes" id="UP000016930"/>
    </source>
</evidence>
<reference evidence="2 3" key="1">
    <citation type="journal article" date="2012" name="Proc. Natl. Acad. Sci. U.S.A.">
        <title>Comparative genomics of Ceriporiopsis subvermispora and Phanerochaete chrysosporium provide insight into selective ligninolysis.</title>
        <authorList>
            <person name="Fernandez-Fueyo E."/>
            <person name="Ruiz-Duenas F.J."/>
            <person name="Ferreira P."/>
            <person name="Floudas D."/>
            <person name="Hibbett D.S."/>
            <person name="Canessa P."/>
            <person name="Larrondo L.F."/>
            <person name="James T.Y."/>
            <person name="Seelenfreund D."/>
            <person name="Lobos S."/>
            <person name="Polanco R."/>
            <person name="Tello M."/>
            <person name="Honda Y."/>
            <person name="Watanabe T."/>
            <person name="Watanabe T."/>
            <person name="Ryu J.S."/>
            <person name="Kubicek C.P."/>
            <person name="Schmoll M."/>
            <person name="Gaskell J."/>
            <person name="Hammel K.E."/>
            <person name="St John F.J."/>
            <person name="Vanden Wymelenberg A."/>
            <person name="Sabat G."/>
            <person name="Splinter BonDurant S."/>
            <person name="Syed K."/>
            <person name="Yadav J.S."/>
            <person name="Doddapaneni H."/>
            <person name="Subramanian V."/>
            <person name="Lavin J.L."/>
            <person name="Oguiza J.A."/>
            <person name="Perez G."/>
            <person name="Pisabarro A.G."/>
            <person name="Ramirez L."/>
            <person name="Santoyo F."/>
            <person name="Master E."/>
            <person name="Coutinho P.M."/>
            <person name="Henrissat B."/>
            <person name="Lombard V."/>
            <person name="Magnuson J.K."/>
            <person name="Kuees U."/>
            <person name="Hori C."/>
            <person name="Igarashi K."/>
            <person name="Samejima M."/>
            <person name="Held B.W."/>
            <person name="Barry K.W."/>
            <person name="LaButti K.M."/>
            <person name="Lapidus A."/>
            <person name="Lindquist E.A."/>
            <person name="Lucas S.M."/>
            <person name="Riley R."/>
            <person name="Salamov A.A."/>
            <person name="Hoffmeister D."/>
            <person name="Schwenk D."/>
            <person name="Hadar Y."/>
            <person name="Yarden O."/>
            <person name="de Vries R.P."/>
            <person name="Wiebenga A."/>
            <person name="Stenlid J."/>
            <person name="Eastwood D."/>
            <person name="Grigoriev I.V."/>
            <person name="Berka R.M."/>
            <person name="Blanchette R.A."/>
            <person name="Kersten P."/>
            <person name="Martinez A.T."/>
            <person name="Vicuna R."/>
            <person name="Cullen D."/>
        </authorList>
    </citation>
    <scope>NUCLEOTIDE SEQUENCE [LARGE SCALE GENOMIC DNA]</scope>
    <source>
        <strain evidence="2 3">B</strain>
    </source>
</reference>
<evidence type="ECO:0000256" key="1">
    <source>
        <dbReference type="SAM" id="MobiDB-lite"/>
    </source>
</evidence>
<keyword evidence="3" id="KW-1185">Reference proteome</keyword>
<dbReference type="HOGENOM" id="CLU_536397_0_0_1"/>
<evidence type="ECO:0000313" key="2">
    <source>
        <dbReference type="EMBL" id="EMD32338.1"/>
    </source>
</evidence>
<gene>
    <name evidence="2" type="ORF">CERSUDRAFT_68693</name>
</gene>
<feature type="region of interest" description="Disordered" evidence="1">
    <location>
        <begin position="429"/>
        <end position="460"/>
    </location>
</feature>
<organism evidence="2 3">
    <name type="scientific">Ceriporiopsis subvermispora (strain B)</name>
    <name type="common">White-rot fungus</name>
    <name type="synonym">Gelatoporia subvermispora</name>
    <dbReference type="NCBI Taxonomy" id="914234"/>
    <lineage>
        <taxon>Eukaryota</taxon>
        <taxon>Fungi</taxon>
        <taxon>Dikarya</taxon>
        <taxon>Basidiomycota</taxon>
        <taxon>Agaricomycotina</taxon>
        <taxon>Agaricomycetes</taxon>
        <taxon>Polyporales</taxon>
        <taxon>Gelatoporiaceae</taxon>
        <taxon>Gelatoporia</taxon>
    </lineage>
</organism>
<sequence>MFRKTARNAIYFPQVMLESQSAALAGTPTKKSAQVLNIGLDSDVSSSPRANSVPLPSPGPTSVTRKRKSVFTPLQSPLTFLRSVASSVSSQESSAESAQSRTAKAQNAAEVKRLRRRQAPAALAILDIRPSESSPLSPFRHGLMRTPVTPLSGPAWSPLPAITCTTPLRSVSSLARSRAKSVSVQQTDELEKLTRCLEASVPQDVLYSSLGSDVEKITCFLDLYRMGYNDKTSQRPASAHPERLSRIGWETEGAGRGRRMSRDPTAQNRRSRSVGDFYVSTIIPDIDCEPVTPGLESMKRLSKRLSAALRLVQSPVTPYRSSRRYSTTLSADANVQRTRTLLRAKQTILGTDAELMETFRARFGTRPLDFQGAPFPAPTGPLPSPPATPASTLAKAKSPKAPYWVRSSLTPQSYERSFEFLRDDTKIAEKTEGSIAAKPRAPATPRTRRIERRQGWGGEWHRGSLAEVVDQLKDL</sequence>
<feature type="compositionally biased region" description="Low complexity" evidence="1">
    <location>
        <begin position="435"/>
        <end position="445"/>
    </location>
</feature>
<proteinExistence type="predicted"/>
<feature type="compositionally biased region" description="Pro residues" evidence="1">
    <location>
        <begin position="376"/>
        <end position="388"/>
    </location>
</feature>